<dbReference type="InterPro" id="IPR052032">
    <property type="entry name" value="ATP-dep_AA_Ligase"/>
</dbReference>
<reference evidence="7" key="2">
    <citation type="submission" date="2011-02" db="EMBL/GenBank/DDBJ databases">
        <authorList>
            <person name="MacLean D."/>
        </authorList>
    </citation>
    <scope>NUCLEOTIDE SEQUENCE</scope>
</reference>
<name>F0WFJ4_9STRA</name>
<protein>
    <submittedName>
        <fullName evidence="7">Uncharacterized protein AlNc14C83G5379</fullName>
    </submittedName>
</protein>
<feature type="domain" description="ATP-grasp" evidence="6">
    <location>
        <begin position="717"/>
        <end position="920"/>
    </location>
</feature>
<dbReference type="PANTHER" id="PTHR43585">
    <property type="entry name" value="FUMIPYRROLE BIOSYNTHESIS PROTEIN C"/>
    <property type="match status" value="1"/>
</dbReference>
<gene>
    <name evidence="7" type="primary">AlNc14C83G5379</name>
    <name evidence="7" type="ORF">ALNC14_061190</name>
</gene>
<organism evidence="7">
    <name type="scientific">Albugo laibachii Nc14</name>
    <dbReference type="NCBI Taxonomy" id="890382"/>
    <lineage>
        <taxon>Eukaryota</taxon>
        <taxon>Sar</taxon>
        <taxon>Stramenopiles</taxon>
        <taxon>Oomycota</taxon>
        <taxon>Peronosporomycetes</taxon>
        <taxon>Albuginales</taxon>
        <taxon>Albuginaceae</taxon>
        <taxon>Albugo</taxon>
    </lineage>
</organism>
<evidence type="ECO:0000256" key="3">
    <source>
        <dbReference type="ARBA" id="ARBA00022840"/>
    </source>
</evidence>
<dbReference type="GO" id="GO:0005524">
    <property type="term" value="F:ATP binding"/>
    <property type="evidence" value="ECO:0007669"/>
    <property type="project" value="UniProtKB-UniRule"/>
</dbReference>
<reference evidence="7" key="1">
    <citation type="journal article" date="2011" name="PLoS Biol.">
        <title>Gene gain and loss during evolution of obligate parasitism in the white rust pathogen of Arabidopsis thaliana.</title>
        <authorList>
            <person name="Kemen E."/>
            <person name="Gardiner A."/>
            <person name="Schultz-Larsen T."/>
            <person name="Kemen A.C."/>
            <person name="Balmuth A.L."/>
            <person name="Robert-Seilaniantz A."/>
            <person name="Bailey K."/>
            <person name="Holub E."/>
            <person name="Studholme D.J."/>
            <person name="Maclean D."/>
            <person name="Jones J.D."/>
        </authorList>
    </citation>
    <scope>NUCLEOTIDE SEQUENCE</scope>
</reference>
<feature type="region of interest" description="Disordered" evidence="5">
    <location>
        <begin position="117"/>
        <end position="143"/>
    </location>
</feature>
<dbReference type="AlphaFoldDB" id="F0WFJ4"/>
<dbReference type="GO" id="GO:0016874">
    <property type="term" value="F:ligase activity"/>
    <property type="evidence" value="ECO:0007669"/>
    <property type="project" value="UniProtKB-KW"/>
</dbReference>
<dbReference type="Gene3D" id="3.30.470.20">
    <property type="entry name" value="ATP-grasp fold, B domain"/>
    <property type="match status" value="2"/>
</dbReference>
<evidence type="ECO:0000256" key="1">
    <source>
        <dbReference type="ARBA" id="ARBA00022598"/>
    </source>
</evidence>
<proteinExistence type="predicted"/>
<dbReference type="PROSITE" id="PS50975">
    <property type="entry name" value="ATP_GRASP"/>
    <property type="match status" value="2"/>
</dbReference>
<feature type="domain" description="ATP-grasp" evidence="6">
    <location>
        <begin position="276"/>
        <end position="485"/>
    </location>
</feature>
<feature type="region of interest" description="Disordered" evidence="5">
    <location>
        <begin position="52"/>
        <end position="73"/>
    </location>
</feature>
<sequence>MGNTACRDEEREEEQSDFRALSAEQRAATFDERRHLPSCSPRQRPFHQPSFQALASTNPSSNRTGVSTNSNDCEFRPLQRAATYDPRLRAQKGSLTVSDVMYRRYFNVQEQRTRYWDPQNSVPTTNTTPTSCGTHTTLPHPTKSSTRDAVVIIDPFSTGQTLAEKALSRGYACICVYSDTLTVMQTLIQYIPSELKAQFLTTIVHDPQASTEESAGSQAFQKTVSALESVPGVNLIGILAGAETGVMLADALSEHFQLRTNGTSGSLARRNKYLMGEKVREAGLRAIKQRSVTKWSEIQSFLQETMHISTAKAFPKVIVKPVQSAGSDDVTLCTTLEMVQRAFGNIQGKINSLGLINTSTLVQEFVEGTEYVVDTVSRDGKHKVVAVWEYDKRQVNNAPFVYFGVKLHEVEGEPAISRMITYILRVLDALEIRNGPAHAEVKMCDASPCLIEIGARCHGGEGAYLPMVNRCIGYNQVECTLDAYFDAKAFDLLPDRPPRLRAHGSEAVLVSYEEGILEGYPGLPEIRKMSSYMSEALHVKIGDTLPQTIDMFTNPGSILMVHEDPSVLESDYKRIRELEYEGLYCCRSKVKEASPSKKIVVVVDPFSTGAVVAHQLMQRGYECICVYSDRLENIEHVASLIPEGLTLSFTATIPYEGDIKALVSAIQSASGPEKRIDAVLPGAELGVLLADAITDALNLRRNRMEHSPARRDKYLMGETLREAGIRSVKQVKAETWSQAQAFIQSEFGSESIQIVLKPLESAGTEDVILCSSMEQAKTTFASIFGKINGLGIENRAVLVQEFLEGNEYVIDTVSLDGTHKVTAIWKYDKRRVNDAAFVYFGLSLIPATGNINDLIEYQFQVLDALGIRNGPAHGEVKFCRKAPVLIEVGARCHGGEGAWIPIANQCVGYNQVDVTIDAFLEPEAFHGLPDRPRELLRYGCEVMLVSYKSGILEEMPGIAEVEAFPSFLQKEIFVSPGDRLYRTIDMFTTPGSFMLSHSDRSVLEANVARIRELEHEGMYRLKEEI</sequence>
<dbReference type="SUPFAM" id="SSF56059">
    <property type="entry name" value="Glutathione synthetase ATP-binding domain-like"/>
    <property type="match status" value="2"/>
</dbReference>
<accession>F0WFJ4</accession>
<evidence type="ECO:0000256" key="5">
    <source>
        <dbReference type="SAM" id="MobiDB-lite"/>
    </source>
</evidence>
<feature type="region of interest" description="Disordered" evidence="5">
    <location>
        <begin position="1"/>
        <end position="20"/>
    </location>
</feature>
<evidence type="ECO:0000259" key="6">
    <source>
        <dbReference type="PROSITE" id="PS50975"/>
    </source>
</evidence>
<dbReference type="EMBL" id="FR824128">
    <property type="protein sequence ID" value="CCA19976.1"/>
    <property type="molecule type" value="Genomic_DNA"/>
</dbReference>
<evidence type="ECO:0000313" key="7">
    <source>
        <dbReference type="EMBL" id="CCA19976.1"/>
    </source>
</evidence>
<feature type="compositionally biased region" description="Low complexity" evidence="5">
    <location>
        <begin position="124"/>
        <end position="137"/>
    </location>
</feature>
<keyword evidence="2 4" id="KW-0547">Nucleotide-binding</keyword>
<evidence type="ECO:0000256" key="2">
    <source>
        <dbReference type="ARBA" id="ARBA00022741"/>
    </source>
</evidence>
<dbReference type="InterPro" id="IPR011761">
    <property type="entry name" value="ATP-grasp"/>
</dbReference>
<dbReference type="HOGENOM" id="CLU_310261_0_0_1"/>
<dbReference type="Pfam" id="PF13535">
    <property type="entry name" value="ATP-grasp_4"/>
    <property type="match status" value="2"/>
</dbReference>
<dbReference type="NCBIfam" id="NF005543">
    <property type="entry name" value="PRK07206.1"/>
    <property type="match status" value="2"/>
</dbReference>
<dbReference type="GO" id="GO:0046872">
    <property type="term" value="F:metal ion binding"/>
    <property type="evidence" value="ECO:0007669"/>
    <property type="project" value="InterPro"/>
</dbReference>
<evidence type="ECO:0000256" key="4">
    <source>
        <dbReference type="PROSITE-ProRule" id="PRU00409"/>
    </source>
</evidence>
<dbReference type="PANTHER" id="PTHR43585:SF2">
    <property type="entry name" value="ATP-GRASP ENZYME FSQD"/>
    <property type="match status" value="1"/>
</dbReference>
<keyword evidence="1" id="KW-0436">Ligase</keyword>
<keyword evidence="3 4" id="KW-0067">ATP-binding</keyword>
<feature type="compositionally biased region" description="Polar residues" evidence="5">
    <location>
        <begin position="52"/>
        <end position="72"/>
    </location>
</feature>